<keyword evidence="3" id="KW-0539">Nucleus</keyword>
<dbReference type="InterPro" id="IPR015495">
    <property type="entry name" value="Myb_TF_plants"/>
</dbReference>
<name>A0A9E7GZF3_9LILI</name>
<feature type="region of interest" description="Disordered" evidence="4">
    <location>
        <begin position="102"/>
        <end position="127"/>
    </location>
</feature>
<reference evidence="7" key="1">
    <citation type="submission" date="2022-05" db="EMBL/GenBank/DDBJ databases">
        <title>The Musa troglodytarum L. genome provides insights into the mechanism of non-climacteric behaviour and enrichment of carotenoids.</title>
        <authorList>
            <person name="Wang J."/>
        </authorList>
    </citation>
    <scope>NUCLEOTIDE SEQUENCE</scope>
    <source>
        <tissue evidence="7">Leaf</tissue>
    </source>
</reference>
<dbReference type="PROSITE" id="PS51294">
    <property type="entry name" value="HTH_MYB"/>
    <property type="match status" value="2"/>
</dbReference>
<evidence type="ECO:0000313" key="8">
    <source>
        <dbReference type="Proteomes" id="UP001055439"/>
    </source>
</evidence>
<dbReference type="PANTHER" id="PTHR47999">
    <property type="entry name" value="TRANSCRIPTION FACTOR MYB8-RELATED-RELATED"/>
    <property type="match status" value="1"/>
</dbReference>
<dbReference type="InterPro" id="IPR017930">
    <property type="entry name" value="Myb_dom"/>
</dbReference>
<dbReference type="Proteomes" id="UP001055439">
    <property type="component" value="Chromosome 8"/>
</dbReference>
<dbReference type="GO" id="GO:0005634">
    <property type="term" value="C:nucleus"/>
    <property type="evidence" value="ECO:0007669"/>
    <property type="project" value="UniProtKB-SubCell"/>
</dbReference>
<dbReference type="SUPFAM" id="SSF46689">
    <property type="entry name" value="Homeodomain-like"/>
    <property type="match status" value="1"/>
</dbReference>
<dbReference type="SMART" id="SM00717">
    <property type="entry name" value="SANT"/>
    <property type="match status" value="2"/>
</dbReference>
<feature type="domain" description="Myb-like" evidence="5">
    <location>
        <begin position="7"/>
        <end position="96"/>
    </location>
</feature>
<evidence type="ECO:0000256" key="1">
    <source>
        <dbReference type="ARBA" id="ARBA00004123"/>
    </source>
</evidence>
<dbReference type="PANTHER" id="PTHR47999:SF57">
    <property type="entry name" value="TRANSCRIPTION REPRESSOR MYB6-LIKE"/>
    <property type="match status" value="1"/>
</dbReference>
<sequence>MRNPCDKRGTNRGAWSKDEDQKLIDYIRLHGKAVGGLLRCGESCRLRWINYLRPGVKKGNFKEDEADLIIKLHALLGNRLPGRTDNEVKNYWNSHLRKNLKSMGVDPDNHRLTQKAPLRRSRSSHSASLSTDAVTSYENMKCNSTVLPDLNLDLTICTPSSLEGQRLERIPTDASSLSLTLVDFCLLICLCDVNGGVKVTQERTYAL</sequence>
<evidence type="ECO:0000256" key="4">
    <source>
        <dbReference type="SAM" id="MobiDB-lite"/>
    </source>
</evidence>
<dbReference type="Pfam" id="PF00249">
    <property type="entry name" value="Myb_DNA-binding"/>
    <property type="match status" value="2"/>
</dbReference>
<dbReference type="AlphaFoldDB" id="A0A9E7GZF3"/>
<dbReference type="InterPro" id="IPR001005">
    <property type="entry name" value="SANT/Myb"/>
</dbReference>
<keyword evidence="2" id="KW-0238">DNA-binding</keyword>
<protein>
    <submittedName>
        <fullName evidence="7">Uncharacterized protein</fullName>
    </submittedName>
</protein>
<organism evidence="7 8">
    <name type="scientific">Musa troglodytarum</name>
    <name type="common">fe'i banana</name>
    <dbReference type="NCBI Taxonomy" id="320322"/>
    <lineage>
        <taxon>Eukaryota</taxon>
        <taxon>Viridiplantae</taxon>
        <taxon>Streptophyta</taxon>
        <taxon>Embryophyta</taxon>
        <taxon>Tracheophyta</taxon>
        <taxon>Spermatophyta</taxon>
        <taxon>Magnoliopsida</taxon>
        <taxon>Liliopsida</taxon>
        <taxon>Zingiberales</taxon>
        <taxon>Musaceae</taxon>
        <taxon>Musa</taxon>
    </lineage>
</organism>
<dbReference type="InterPro" id="IPR009057">
    <property type="entry name" value="Homeodomain-like_sf"/>
</dbReference>
<accession>A0A9E7GZF3</accession>
<feature type="domain" description="HTH myb-type" evidence="6">
    <location>
        <begin position="7"/>
        <end position="52"/>
    </location>
</feature>
<evidence type="ECO:0000259" key="5">
    <source>
        <dbReference type="PROSITE" id="PS50090"/>
    </source>
</evidence>
<dbReference type="OrthoDB" id="2143914at2759"/>
<feature type="domain" description="HTH myb-type" evidence="6">
    <location>
        <begin position="53"/>
        <end position="100"/>
    </location>
</feature>
<comment type="subcellular location">
    <subcellularLocation>
        <location evidence="1">Nucleus</location>
    </subcellularLocation>
</comment>
<dbReference type="PROSITE" id="PS50090">
    <property type="entry name" value="MYB_LIKE"/>
    <property type="match status" value="1"/>
</dbReference>
<keyword evidence="8" id="KW-1185">Reference proteome</keyword>
<evidence type="ECO:0000313" key="7">
    <source>
        <dbReference type="EMBL" id="URE23965.1"/>
    </source>
</evidence>
<dbReference type="GO" id="GO:0003677">
    <property type="term" value="F:DNA binding"/>
    <property type="evidence" value="ECO:0007669"/>
    <property type="project" value="UniProtKB-KW"/>
</dbReference>
<gene>
    <name evidence="7" type="ORF">MUK42_35155</name>
</gene>
<evidence type="ECO:0000256" key="2">
    <source>
        <dbReference type="ARBA" id="ARBA00023125"/>
    </source>
</evidence>
<dbReference type="EMBL" id="CP097510">
    <property type="protein sequence ID" value="URE23965.1"/>
    <property type="molecule type" value="Genomic_DNA"/>
</dbReference>
<dbReference type="CDD" id="cd00167">
    <property type="entry name" value="SANT"/>
    <property type="match status" value="1"/>
</dbReference>
<evidence type="ECO:0000259" key="6">
    <source>
        <dbReference type="PROSITE" id="PS51294"/>
    </source>
</evidence>
<proteinExistence type="predicted"/>
<dbReference type="Gene3D" id="1.10.10.60">
    <property type="entry name" value="Homeodomain-like"/>
    <property type="match status" value="2"/>
</dbReference>
<evidence type="ECO:0000256" key="3">
    <source>
        <dbReference type="ARBA" id="ARBA00023242"/>
    </source>
</evidence>